<keyword evidence="4" id="KW-0904">Protein phosphatase</keyword>
<evidence type="ECO:0000256" key="6">
    <source>
        <dbReference type="PIRSR" id="PIRSR617867-1"/>
    </source>
</evidence>
<feature type="active site" evidence="6">
    <location>
        <position position="14"/>
    </location>
</feature>
<keyword evidence="3" id="KW-0378">Hydrolase</keyword>
<feature type="active site" description="Proton donor" evidence="6">
    <location>
        <position position="123"/>
    </location>
</feature>
<dbReference type="InterPro" id="IPR017867">
    <property type="entry name" value="Tyr_phospatase_low_mol_wt"/>
</dbReference>
<dbReference type="SMART" id="SM00226">
    <property type="entry name" value="LMWPc"/>
    <property type="match status" value="1"/>
</dbReference>
<gene>
    <name evidence="8" type="ORF">SAMN05216454_10160</name>
</gene>
<feature type="active site" description="Nucleophile" evidence="6">
    <location>
        <position position="8"/>
    </location>
</feature>
<proteinExistence type="inferred from homology"/>
<evidence type="ECO:0000259" key="7">
    <source>
        <dbReference type="SMART" id="SM00226"/>
    </source>
</evidence>
<evidence type="ECO:0000256" key="2">
    <source>
        <dbReference type="ARBA" id="ARBA00013064"/>
    </source>
</evidence>
<dbReference type="EMBL" id="FODF01000001">
    <property type="protein sequence ID" value="SEN16750.1"/>
    <property type="molecule type" value="Genomic_DNA"/>
</dbReference>
<sequence>MLKIMFVCHGNICRSPMAEALFRDIIEKEDLKDKIYVNSSATSYEEISNPVHIGTKKKLSEKGISTDGLYASKLKKEDLQNYDYIFTMDQNNMNNIKREFGEVDKEKVMKFLDITDNPRDIADPWYTGNFDETYDDILDGCKVLIEKLKKEI</sequence>
<reference evidence="8 9" key="1">
    <citation type="submission" date="2016-10" db="EMBL/GenBank/DDBJ databases">
        <authorList>
            <person name="de Groot N.N."/>
        </authorList>
    </citation>
    <scope>NUCLEOTIDE SEQUENCE [LARGE SCALE GENOMIC DNA]</scope>
    <source>
        <strain evidence="8 9">Calf135</strain>
    </source>
</reference>
<dbReference type="InterPro" id="IPR036196">
    <property type="entry name" value="Ptyr_pPase_sf"/>
</dbReference>
<dbReference type="InterPro" id="IPR050438">
    <property type="entry name" value="LMW_PTPase"/>
</dbReference>
<dbReference type="RefSeq" id="WP_091972964.1">
    <property type="nucleotide sequence ID" value="NZ_FODF01000001.1"/>
</dbReference>
<evidence type="ECO:0000256" key="4">
    <source>
        <dbReference type="ARBA" id="ARBA00022912"/>
    </source>
</evidence>
<protein>
    <recommendedName>
        <fullName evidence="2">protein-tyrosine-phosphatase</fullName>
        <ecNumber evidence="2">3.1.3.48</ecNumber>
    </recommendedName>
</protein>
<dbReference type="Pfam" id="PF01451">
    <property type="entry name" value="LMWPc"/>
    <property type="match status" value="1"/>
</dbReference>
<comment type="catalytic activity">
    <reaction evidence="5">
        <text>O-phospho-L-tyrosyl-[protein] + H2O = L-tyrosyl-[protein] + phosphate</text>
        <dbReference type="Rhea" id="RHEA:10684"/>
        <dbReference type="Rhea" id="RHEA-COMP:10136"/>
        <dbReference type="Rhea" id="RHEA-COMP:20101"/>
        <dbReference type="ChEBI" id="CHEBI:15377"/>
        <dbReference type="ChEBI" id="CHEBI:43474"/>
        <dbReference type="ChEBI" id="CHEBI:46858"/>
        <dbReference type="ChEBI" id="CHEBI:61978"/>
        <dbReference type="EC" id="3.1.3.48"/>
    </reaction>
</comment>
<evidence type="ECO:0000256" key="1">
    <source>
        <dbReference type="ARBA" id="ARBA00011063"/>
    </source>
</evidence>
<dbReference type="Proteomes" id="UP000199512">
    <property type="component" value="Unassembled WGS sequence"/>
</dbReference>
<dbReference type="OrthoDB" id="9784339at2"/>
<dbReference type="SUPFAM" id="SSF52788">
    <property type="entry name" value="Phosphotyrosine protein phosphatases I"/>
    <property type="match status" value="1"/>
</dbReference>
<name>A0A1H8EBK1_9FIRM</name>
<dbReference type="PANTHER" id="PTHR11717:SF7">
    <property type="entry name" value="LOW MOLECULAR WEIGHT PHOSPHOTYROSINE PROTEIN PHOSPHATASE"/>
    <property type="match status" value="1"/>
</dbReference>
<keyword evidence="9" id="KW-1185">Reference proteome</keyword>
<dbReference type="CDD" id="cd16343">
    <property type="entry name" value="LMWPTP"/>
    <property type="match status" value="1"/>
</dbReference>
<dbReference type="STRING" id="215200.SAMN05216454_10160"/>
<dbReference type="InterPro" id="IPR023485">
    <property type="entry name" value="Ptyr_pPase"/>
</dbReference>
<dbReference type="AlphaFoldDB" id="A0A1H8EBK1"/>
<evidence type="ECO:0000256" key="5">
    <source>
        <dbReference type="ARBA" id="ARBA00051722"/>
    </source>
</evidence>
<dbReference type="GO" id="GO:0004725">
    <property type="term" value="F:protein tyrosine phosphatase activity"/>
    <property type="evidence" value="ECO:0007669"/>
    <property type="project" value="UniProtKB-EC"/>
</dbReference>
<dbReference type="PANTHER" id="PTHR11717">
    <property type="entry name" value="LOW MOLECULAR WEIGHT PROTEIN TYROSINE PHOSPHATASE"/>
    <property type="match status" value="1"/>
</dbReference>
<dbReference type="Gene3D" id="3.40.50.2300">
    <property type="match status" value="1"/>
</dbReference>
<evidence type="ECO:0000313" key="8">
    <source>
        <dbReference type="EMBL" id="SEN16750.1"/>
    </source>
</evidence>
<dbReference type="EC" id="3.1.3.48" evidence="2"/>
<evidence type="ECO:0000313" key="9">
    <source>
        <dbReference type="Proteomes" id="UP000199512"/>
    </source>
</evidence>
<evidence type="ECO:0000256" key="3">
    <source>
        <dbReference type="ARBA" id="ARBA00022801"/>
    </source>
</evidence>
<dbReference type="PRINTS" id="PR00719">
    <property type="entry name" value="LMWPTPASE"/>
</dbReference>
<organism evidence="8 9">
    <name type="scientific">Peptostreptococcus russellii</name>
    <dbReference type="NCBI Taxonomy" id="215200"/>
    <lineage>
        <taxon>Bacteria</taxon>
        <taxon>Bacillati</taxon>
        <taxon>Bacillota</taxon>
        <taxon>Clostridia</taxon>
        <taxon>Peptostreptococcales</taxon>
        <taxon>Peptostreptococcaceae</taxon>
        <taxon>Peptostreptococcus</taxon>
    </lineage>
</organism>
<accession>A0A1H8EBK1</accession>
<feature type="domain" description="Phosphotyrosine protein phosphatase I" evidence="7">
    <location>
        <begin position="2"/>
        <end position="147"/>
    </location>
</feature>
<comment type="similarity">
    <text evidence="1">Belongs to the low molecular weight phosphotyrosine protein phosphatase family.</text>
</comment>